<reference evidence="1 2" key="1">
    <citation type="journal article" date="2022" name="New Phytol.">
        <title>Ecological generalism drives hyperdiversity of secondary metabolite gene clusters in xylarialean endophytes.</title>
        <authorList>
            <person name="Franco M.E.E."/>
            <person name="Wisecaver J.H."/>
            <person name="Arnold A.E."/>
            <person name="Ju Y.M."/>
            <person name="Slot J.C."/>
            <person name="Ahrendt S."/>
            <person name="Moore L.P."/>
            <person name="Eastman K.E."/>
            <person name="Scott K."/>
            <person name="Konkel Z."/>
            <person name="Mondo S.J."/>
            <person name="Kuo A."/>
            <person name="Hayes R.D."/>
            <person name="Haridas S."/>
            <person name="Andreopoulos B."/>
            <person name="Riley R."/>
            <person name="LaButti K."/>
            <person name="Pangilinan J."/>
            <person name="Lipzen A."/>
            <person name="Amirebrahimi M."/>
            <person name="Yan J."/>
            <person name="Adam C."/>
            <person name="Keymanesh K."/>
            <person name="Ng V."/>
            <person name="Louie K."/>
            <person name="Northen T."/>
            <person name="Drula E."/>
            <person name="Henrissat B."/>
            <person name="Hsieh H.M."/>
            <person name="Youens-Clark K."/>
            <person name="Lutzoni F."/>
            <person name="Miadlikowska J."/>
            <person name="Eastwood D.C."/>
            <person name="Hamelin R.C."/>
            <person name="Grigoriev I.V."/>
            <person name="U'Ren J.M."/>
        </authorList>
    </citation>
    <scope>NUCLEOTIDE SEQUENCE [LARGE SCALE GENOMIC DNA]</scope>
    <source>
        <strain evidence="1 2">ER1909</strain>
    </source>
</reference>
<proteinExistence type="predicted"/>
<evidence type="ECO:0000313" key="1">
    <source>
        <dbReference type="EMBL" id="KAI6085189.1"/>
    </source>
</evidence>
<keyword evidence="2" id="KW-1185">Reference proteome</keyword>
<protein>
    <submittedName>
        <fullName evidence="1">Uncharacterized protein</fullName>
    </submittedName>
</protein>
<dbReference type="Proteomes" id="UP001497680">
    <property type="component" value="Unassembled WGS sequence"/>
</dbReference>
<organism evidence="1 2">
    <name type="scientific">Hypoxylon rubiginosum</name>
    <dbReference type="NCBI Taxonomy" id="110542"/>
    <lineage>
        <taxon>Eukaryota</taxon>
        <taxon>Fungi</taxon>
        <taxon>Dikarya</taxon>
        <taxon>Ascomycota</taxon>
        <taxon>Pezizomycotina</taxon>
        <taxon>Sordariomycetes</taxon>
        <taxon>Xylariomycetidae</taxon>
        <taxon>Xylariales</taxon>
        <taxon>Hypoxylaceae</taxon>
        <taxon>Hypoxylon</taxon>
    </lineage>
</organism>
<sequence length="245" mass="27576">MTPPRRSPYGRVVVLGLSWEGHNHRLLHGPVQNADQELNMVLNAFHSYGYAVERMLIPQSSRSRSQFPPTLERRLVQFTSRSVSTLIVLYYQGHGHVDRHGHLSLSNGNGAHMHWSEIANAIINVRCDVLSIVNCCNAGAALRSVVSRPNYENHIKEVMMAVPTGYKTTWGIASGFAACLEQALRNKHTNWDRNFDGSPWHWAEAINRIMREKGHRGGQVGVRELIRPPPSRAGRPIIMSPKSYC</sequence>
<evidence type="ECO:0000313" key="2">
    <source>
        <dbReference type="Proteomes" id="UP001497680"/>
    </source>
</evidence>
<dbReference type="EMBL" id="MU394328">
    <property type="protein sequence ID" value="KAI6085189.1"/>
    <property type="molecule type" value="Genomic_DNA"/>
</dbReference>
<comment type="caution">
    <text evidence="1">The sequence shown here is derived from an EMBL/GenBank/DDBJ whole genome shotgun (WGS) entry which is preliminary data.</text>
</comment>
<name>A0ACC0CXL1_9PEZI</name>
<accession>A0ACC0CXL1</accession>
<gene>
    <name evidence="1" type="ORF">F4821DRAFT_241349</name>
</gene>